<comment type="function">
    <text evidence="7">Functions as a component of the nuclear pore complex (NPC).</text>
</comment>
<evidence type="ECO:0000313" key="8">
    <source>
        <dbReference type="EMBL" id="CAG9326120.1"/>
    </source>
</evidence>
<dbReference type="PANTHER" id="PTHR13003">
    <property type="entry name" value="NUP107-RELATED"/>
    <property type="match status" value="1"/>
</dbReference>
<keyword evidence="4 7" id="KW-0811">Translocation</keyword>
<evidence type="ECO:0000256" key="4">
    <source>
        <dbReference type="ARBA" id="ARBA00023010"/>
    </source>
</evidence>
<evidence type="ECO:0000256" key="6">
    <source>
        <dbReference type="ARBA" id="ARBA00023242"/>
    </source>
</evidence>
<comment type="caution">
    <text evidence="8">The sequence shown here is derived from an EMBL/GenBank/DDBJ whole genome shotgun (WGS) entry which is preliminary data.</text>
</comment>
<dbReference type="GO" id="GO:0031080">
    <property type="term" value="C:nuclear pore outer ring"/>
    <property type="evidence" value="ECO:0007669"/>
    <property type="project" value="TreeGrafter"/>
</dbReference>
<dbReference type="InterPro" id="IPR007252">
    <property type="entry name" value="Nup84/Nup107"/>
</dbReference>
<keyword evidence="1 7" id="KW-0813">Transport</keyword>
<sequence length="747" mass="87524">MPCEELITRFHKILTDSSDIGLRLRGFSSLIDSMLYEHADDSNFERRLLIDEYNTWMLFIQLSLINEFPRQYKSLGKSVLHEISQEFMNDRLFLAKLCMLTWVESIKRTENYQEKDAEFLNTAAKIKANGLNERLDPDFVWNTSRKPDKGDVESDLQLIRDTFSLIRAGDLKSAQTLLNDSNQAWRALTLSGLLPYFDFKIHEYPGDSYIPSFFNTADFEKATVEPESPQGYQGDFGNANIELYIATNWKLSEEKKRINFESYSYERALYGSMCGNYEAMLPVCKNDIHDHFWAMIRSVFIFDLREKLRNCNEPNYVVEEIFSEEYGEFGLPINIPNKWPSSFDGILRMLQQQHAEVFKKSYNKLQFTSIVPAILSNWDQVLDNLSFFTSQYYENSKEGVMEEIYATRFSAHLAIIIKSAYDVSENKIQLAEELISKYIKALIGYKSPLHVVLFYLRYISDETLMMEISNELFRNYTETHEREMCVESLKVYASKMYQGFICEIIMNIVELKYLQLDYNNVINMLRVSESYEADKDLQDLISLIKPQIFRESFSSLLSLIRKLILSCKINKAHELVVVSFNALLDDNLQKYEREYWSKFIDSINNYINYKTYKSQDFVAMVEEESFNTSSSALLKVSSNPIHAIEKRNNQIKNNAEKTLSSLEFVTGIKDRRFPLIDIDEEDIRIFTKNWEIILLLWMVEIYEELRMVEKCKELLAIVESIFERYLDGNQKAQIVGQLRRAINRLSA</sequence>
<comment type="similarity">
    <text evidence="7">Belongs to the nucleoporin Nup84/Nup107 family.</text>
</comment>
<comment type="subunit">
    <text evidence="7">Part of the nuclear pore complex (NPC).</text>
</comment>
<organism evidence="8 9">
    <name type="scientific">Blepharisma stoltei</name>
    <dbReference type="NCBI Taxonomy" id="1481888"/>
    <lineage>
        <taxon>Eukaryota</taxon>
        <taxon>Sar</taxon>
        <taxon>Alveolata</taxon>
        <taxon>Ciliophora</taxon>
        <taxon>Postciliodesmatophora</taxon>
        <taxon>Heterotrichea</taxon>
        <taxon>Heterotrichida</taxon>
        <taxon>Blepharismidae</taxon>
        <taxon>Blepharisma</taxon>
    </lineage>
</organism>
<gene>
    <name evidence="8" type="ORF">BSTOLATCC_MIC40556</name>
</gene>
<reference evidence="8" key="1">
    <citation type="submission" date="2021-09" db="EMBL/GenBank/DDBJ databases">
        <authorList>
            <consortium name="AG Swart"/>
            <person name="Singh M."/>
            <person name="Singh A."/>
            <person name="Seah K."/>
            <person name="Emmerich C."/>
        </authorList>
    </citation>
    <scope>NUCLEOTIDE SEQUENCE</scope>
    <source>
        <strain evidence="8">ATCC30299</strain>
    </source>
</reference>
<protein>
    <recommendedName>
        <fullName evidence="7">Nuclear pore complex protein</fullName>
    </recommendedName>
</protein>
<evidence type="ECO:0000256" key="3">
    <source>
        <dbReference type="ARBA" id="ARBA00022927"/>
    </source>
</evidence>
<evidence type="ECO:0000256" key="5">
    <source>
        <dbReference type="ARBA" id="ARBA00023132"/>
    </source>
</evidence>
<keyword evidence="5 7" id="KW-0906">Nuclear pore complex</keyword>
<dbReference type="AlphaFoldDB" id="A0AAU9JKE0"/>
<evidence type="ECO:0000313" key="9">
    <source>
        <dbReference type="Proteomes" id="UP001162131"/>
    </source>
</evidence>
<keyword evidence="2" id="KW-0509">mRNA transport</keyword>
<dbReference type="GO" id="GO:0006606">
    <property type="term" value="P:protein import into nucleus"/>
    <property type="evidence" value="ECO:0007669"/>
    <property type="project" value="TreeGrafter"/>
</dbReference>
<dbReference type="GO" id="GO:0000973">
    <property type="term" value="P:post-transcriptional tethering of RNA polymerase II gene DNA at nuclear periphery"/>
    <property type="evidence" value="ECO:0007669"/>
    <property type="project" value="TreeGrafter"/>
</dbReference>
<accession>A0AAU9JKE0</accession>
<dbReference type="GO" id="GO:0006406">
    <property type="term" value="P:mRNA export from nucleus"/>
    <property type="evidence" value="ECO:0007669"/>
    <property type="project" value="TreeGrafter"/>
</dbReference>
<keyword evidence="3" id="KW-0653">Protein transport</keyword>
<dbReference type="Pfam" id="PF04121">
    <property type="entry name" value="Nup84_Nup100"/>
    <property type="match status" value="1"/>
</dbReference>
<evidence type="ECO:0000256" key="2">
    <source>
        <dbReference type="ARBA" id="ARBA00022816"/>
    </source>
</evidence>
<keyword evidence="9" id="KW-1185">Reference proteome</keyword>
<comment type="subcellular location">
    <subcellularLocation>
        <location evidence="7">Nucleus</location>
        <location evidence="7">Nuclear pore complex</location>
    </subcellularLocation>
    <subcellularLocation>
        <location evidence="7">Nucleus membrane</location>
    </subcellularLocation>
</comment>
<proteinExistence type="inferred from homology"/>
<evidence type="ECO:0000256" key="7">
    <source>
        <dbReference type="RuleBase" id="RU365072"/>
    </source>
</evidence>
<dbReference type="EMBL" id="CAJZBQ010000040">
    <property type="protein sequence ID" value="CAG9326120.1"/>
    <property type="molecule type" value="Genomic_DNA"/>
</dbReference>
<keyword evidence="7" id="KW-0472">Membrane</keyword>
<dbReference type="PANTHER" id="PTHR13003:SF2">
    <property type="entry name" value="NUCLEAR PORE COMPLEX PROTEIN NUP107"/>
    <property type="match status" value="1"/>
</dbReference>
<dbReference type="GO" id="GO:0031965">
    <property type="term" value="C:nuclear membrane"/>
    <property type="evidence" value="ECO:0007669"/>
    <property type="project" value="UniProtKB-SubCell"/>
</dbReference>
<name>A0AAU9JKE0_9CILI</name>
<dbReference type="Gene3D" id="1.10.3450.20">
    <property type="match status" value="1"/>
</dbReference>
<dbReference type="GO" id="GO:0017056">
    <property type="term" value="F:structural constituent of nuclear pore"/>
    <property type="evidence" value="ECO:0007669"/>
    <property type="project" value="UniProtKB-UniRule"/>
</dbReference>
<keyword evidence="6 7" id="KW-0539">Nucleus</keyword>
<evidence type="ECO:0000256" key="1">
    <source>
        <dbReference type="ARBA" id="ARBA00022448"/>
    </source>
</evidence>
<dbReference type="Proteomes" id="UP001162131">
    <property type="component" value="Unassembled WGS sequence"/>
</dbReference>